<dbReference type="STRING" id="1051891.A0A0C3QRW5"/>
<dbReference type="InterPro" id="IPR019775">
    <property type="entry name" value="WD40_repeat_CS"/>
</dbReference>
<proteinExistence type="inferred from homology"/>
<evidence type="ECO:0000256" key="6">
    <source>
        <dbReference type="ARBA" id="ARBA00022801"/>
    </source>
</evidence>
<evidence type="ECO:0000256" key="2">
    <source>
        <dbReference type="ARBA" id="ARBA00022574"/>
    </source>
</evidence>
<dbReference type="GO" id="GO:0006508">
    <property type="term" value="P:proteolysis"/>
    <property type="evidence" value="ECO:0007669"/>
    <property type="project" value="UniProtKB-KW"/>
</dbReference>
<feature type="compositionally biased region" description="Polar residues" evidence="8">
    <location>
        <begin position="239"/>
        <end position="251"/>
    </location>
</feature>
<name>A0A0C3QRW5_9AGAM</name>
<keyword evidence="2 7" id="KW-0853">WD repeat</keyword>
<feature type="compositionally biased region" description="Polar residues" evidence="8">
    <location>
        <begin position="211"/>
        <end position="225"/>
    </location>
</feature>
<keyword evidence="11" id="KW-1185">Reference proteome</keyword>
<dbReference type="InterPro" id="IPR011650">
    <property type="entry name" value="Peptidase_M20_dimer"/>
</dbReference>
<accession>A0A0C3QRW5</accession>
<dbReference type="InterPro" id="IPR017149">
    <property type="entry name" value="GSH_degradosome_Dug2"/>
</dbReference>
<reference evidence="11" key="2">
    <citation type="submission" date="2015-01" db="EMBL/GenBank/DDBJ databases">
        <title>Evolutionary Origins and Diversification of the Mycorrhizal Mutualists.</title>
        <authorList>
            <consortium name="DOE Joint Genome Institute"/>
            <consortium name="Mycorrhizal Genomics Consortium"/>
            <person name="Kohler A."/>
            <person name="Kuo A."/>
            <person name="Nagy L.G."/>
            <person name="Floudas D."/>
            <person name="Copeland A."/>
            <person name="Barry K.W."/>
            <person name="Cichocki N."/>
            <person name="Veneault-Fourrey C."/>
            <person name="LaButti K."/>
            <person name="Lindquist E.A."/>
            <person name="Lipzen A."/>
            <person name="Lundell T."/>
            <person name="Morin E."/>
            <person name="Murat C."/>
            <person name="Riley R."/>
            <person name="Ohm R."/>
            <person name="Sun H."/>
            <person name="Tunlid A."/>
            <person name="Henrissat B."/>
            <person name="Grigoriev I.V."/>
            <person name="Hibbett D.S."/>
            <person name="Martin F."/>
        </authorList>
    </citation>
    <scope>NUCLEOTIDE SEQUENCE [LARGE SCALE GENOMIC DNA]</scope>
    <source>
        <strain evidence="11">MUT 4182</strain>
    </source>
</reference>
<dbReference type="InterPro" id="IPR051458">
    <property type="entry name" value="Cyt/Met_Dipeptidase"/>
</dbReference>
<dbReference type="Gene3D" id="3.30.70.360">
    <property type="match status" value="1"/>
</dbReference>
<evidence type="ECO:0000256" key="1">
    <source>
        <dbReference type="ARBA" id="ARBA00006247"/>
    </source>
</evidence>
<dbReference type="SUPFAM" id="SSF53187">
    <property type="entry name" value="Zn-dependent exopeptidases"/>
    <property type="match status" value="1"/>
</dbReference>
<dbReference type="PROSITE" id="PS50082">
    <property type="entry name" value="WD_REPEATS_2"/>
    <property type="match status" value="2"/>
</dbReference>
<dbReference type="Proteomes" id="UP000054248">
    <property type="component" value="Unassembled WGS sequence"/>
</dbReference>
<feature type="repeat" description="WD" evidence="7">
    <location>
        <begin position="445"/>
        <end position="467"/>
    </location>
</feature>
<dbReference type="PIRSF" id="PIRSF037237">
    <property type="entry name" value="Peptidase_WD_repeats_DUG2"/>
    <property type="match status" value="1"/>
</dbReference>
<evidence type="ECO:0000256" key="7">
    <source>
        <dbReference type="PROSITE-ProRule" id="PRU00221"/>
    </source>
</evidence>
<evidence type="ECO:0000313" key="10">
    <source>
        <dbReference type="EMBL" id="KIO31561.1"/>
    </source>
</evidence>
<dbReference type="Gene3D" id="2.130.10.10">
    <property type="entry name" value="YVTN repeat-like/Quinoprotein amine dehydrogenase"/>
    <property type="match status" value="2"/>
</dbReference>
<gene>
    <name evidence="10" type="ORF">M407DRAFT_19497</name>
</gene>
<dbReference type="SMART" id="SM00320">
    <property type="entry name" value="WD40"/>
    <property type="match status" value="7"/>
</dbReference>
<dbReference type="Gene3D" id="3.40.630.10">
    <property type="entry name" value="Zn peptidases"/>
    <property type="match status" value="1"/>
</dbReference>
<dbReference type="Pfam" id="PF00400">
    <property type="entry name" value="WD40"/>
    <property type="match status" value="2"/>
</dbReference>
<dbReference type="GO" id="GO:0006751">
    <property type="term" value="P:glutathione catabolic process"/>
    <property type="evidence" value="ECO:0007669"/>
    <property type="project" value="InterPro"/>
</dbReference>
<dbReference type="Pfam" id="PF07687">
    <property type="entry name" value="M20_dimer"/>
    <property type="match status" value="1"/>
</dbReference>
<keyword evidence="5" id="KW-0677">Repeat</keyword>
<evidence type="ECO:0000313" key="11">
    <source>
        <dbReference type="Proteomes" id="UP000054248"/>
    </source>
</evidence>
<dbReference type="InterPro" id="IPR020472">
    <property type="entry name" value="WD40_PAC1"/>
</dbReference>
<reference evidence="10 11" key="1">
    <citation type="submission" date="2014-04" db="EMBL/GenBank/DDBJ databases">
        <authorList>
            <consortium name="DOE Joint Genome Institute"/>
            <person name="Kuo A."/>
            <person name="Girlanda M."/>
            <person name="Perotto S."/>
            <person name="Kohler A."/>
            <person name="Nagy L.G."/>
            <person name="Floudas D."/>
            <person name="Copeland A."/>
            <person name="Barry K.W."/>
            <person name="Cichocki N."/>
            <person name="Veneault-Fourrey C."/>
            <person name="LaButti K."/>
            <person name="Lindquist E.A."/>
            <person name="Lipzen A."/>
            <person name="Lundell T."/>
            <person name="Morin E."/>
            <person name="Murat C."/>
            <person name="Sun H."/>
            <person name="Tunlid A."/>
            <person name="Henrissat B."/>
            <person name="Grigoriev I.V."/>
            <person name="Hibbett D.S."/>
            <person name="Martin F."/>
            <person name="Nordberg H.P."/>
            <person name="Cantor M.N."/>
            <person name="Hua S.X."/>
        </authorList>
    </citation>
    <scope>NUCLEOTIDE SEQUENCE [LARGE SCALE GENOMIC DNA]</scope>
    <source>
        <strain evidence="10 11">MUT 4182</strain>
    </source>
</reference>
<protein>
    <recommendedName>
        <fullName evidence="9">Peptidase M20 dimerisation domain-containing protein</fullName>
    </recommendedName>
</protein>
<dbReference type="Pfam" id="PF01546">
    <property type="entry name" value="Peptidase_M20"/>
    <property type="match status" value="1"/>
</dbReference>
<keyword evidence="6" id="KW-0378">Hydrolase</keyword>
<dbReference type="HOGENOM" id="CLU_008535_1_0_1"/>
<dbReference type="InterPro" id="IPR002933">
    <property type="entry name" value="Peptidase_M20"/>
</dbReference>
<feature type="region of interest" description="Disordered" evidence="8">
    <location>
        <begin position="190"/>
        <end position="267"/>
    </location>
</feature>
<dbReference type="OrthoDB" id="7832001at2759"/>
<feature type="compositionally biased region" description="Polar residues" evidence="8">
    <location>
        <begin position="474"/>
        <end position="489"/>
    </location>
</feature>
<organism evidence="10 11">
    <name type="scientific">Tulasnella calospora MUT 4182</name>
    <dbReference type="NCBI Taxonomy" id="1051891"/>
    <lineage>
        <taxon>Eukaryota</taxon>
        <taxon>Fungi</taxon>
        <taxon>Dikarya</taxon>
        <taxon>Basidiomycota</taxon>
        <taxon>Agaricomycotina</taxon>
        <taxon>Agaricomycetes</taxon>
        <taxon>Cantharellales</taxon>
        <taxon>Tulasnellaceae</taxon>
        <taxon>Tulasnella</taxon>
    </lineage>
</organism>
<dbReference type="PROSITE" id="PS00678">
    <property type="entry name" value="WD_REPEATS_1"/>
    <property type="match status" value="1"/>
</dbReference>
<dbReference type="EMBL" id="KN822962">
    <property type="protein sequence ID" value="KIO31561.1"/>
    <property type="molecule type" value="Genomic_DNA"/>
</dbReference>
<evidence type="ECO:0000256" key="8">
    <source>
        <dbReference type="SAM" id="MobiDB-lite"/>
    </source>
</evidence>
<keyword evidence="3" id="KW-0645">Protease</keyword>
<sequence>MYSALATPPPTPPIPSWLTLESCESDDRQARIPPPALSHTLHQADGSVLSLAADNRRIYSGSQADIHVWCRDSFQLVGLLQGHTGSVLALELYKDKSWLISSSGDSTVRIWNTETMELLYILTPFAGYGSGDIFSIAFSATSQTLFLGCQNTSLQWFDFSEGSRDWNANTEPGSTHLGEHLSLKQSLSRKPHKFFDSQPQPAGRPIPSPHPSSNSFPVTPSSTVRSLPGATTPPLAQHHQLQMSSSDSNPGDVSEEHKPSEPRVLSIPQDNWVPSAHYGYIYCMAIVPEHESDGQTTQKQHVTQLVTGSGDEDVKLWSYSADPSDTANNITLLHTFYAQVGGVLSIISRNGNIYAGCQSGHVKIWDIETKTLVRTIIAQENVDILSLSMTDGELYTCSAGGCIQRFSPTFDKTGCWRGHSGPVLTSIIVPSRHDGKKAADDRRDLITGASDNNIKVWAIRRSSAQQPGCLLPETTLSHNSVPSQETNPAGETDEAEASDTLVNALSQFISFSSVSGSLSHHEDCRQAAIWLKKCLIQFGAESQLLYGIEGKNPVVFGLFRGSESKQARRRVLFYGHYDVIAAGPPSSWQHDPFTLTGLNGYLYGRGVTDNKGPVLAVACAASEMLARRSLDIDLVLLIEGEEEAGSGGFEEAVRKYKDQIGHIDAILVSNSYWIDDARPCITYGLRGVIHATIEVQGEGPDVHSGVDGGAHIEPMMDMTKVLSKLSEGTRIAVPGFYDNVRKPVSEEDESFRLLSEVTGRTPASFSSRWREPTLSVHSIQDSGLSGNPTIIPSRVRAKISVRIVPDQDLKAITEAIESSIQATFDELQSPNSLHITIDRTADWWIGSFDHPWFKSLESAIYDEWGVQPLRIREGGSIPSVPFLEKEFGCPALHLPMGQSSDQAHLRNERISLNNLRKGKSVVERFFHRMSTTTE</sequence>
<feature type="region of interest" description="Disordered" evidence="8">
    <location>
        <begin position="473"/>
        <end position="496"/>
    </location>
</feature>
<dbReference type="SUPFAM" id="SSF50978">
    <property type="entry name" value="WD40 repeat-like"/>
    <property type="match status" value="1"/>
</dbReference>
<dbReference type="AlphaFoldDB" id="A0A0C3QRW5"/>
<dbReference type="GO" id="GO:0008233">
    <property type="term" value="F:peptidase activity"/>
    <property type="evidence" value="ECO:0007669"/>
    <property type="project" value="UniProtKB-KW"/>
</dbReference>
<dbReference type="InterPro" id="IPR015943">
    <property type="entry name" value="WD40/YVTN_repeat-like_dom_sf"/>
</dbReference>
<comment type="similarity">
    <text evidence="1">Belongs to the peptidase M20A family.</text>
</comment>
<evidence type="ECO:0000259" key="9">
    <source>
        <dbReference type="Pfam" id="PF07687"/>
    </source>
</evidence>
<dbReference type="PROSITE" id="PS50294">
    <property type="entry name" value="WD_REPEATS_REGION"/>
    <property type="match status" value="1"/>
</dbReference>
<dbReference type="GO" id="GO:0046872">
    <property type="term" value="F:metal ion binding"/>
    <property type="evidence" value="ECO:0007669"/>
    <property type="project" value="UniProtKB-KW"/>
</dbReference>
<dbReference type="InterPro" id="IPR036322">
    <property type="entry name" value="WD40_repeat_dom_sf"/>
</dbReference>
<evidence type="ECO:0000256" key="4">
    <source>
        <dbReference type="ARBA" id="ARBA00022723"/>
    </source>
</evidence>
<evidence type="ECO:0000256" key="3">
    <source>
        <dbReference type="ARBA" id="ARBA00022670"/>
    </source>
</evidence>
<evidence type="ECO:0000256" key="5">
    <source>
        <dbReference type="ARBA" id="ARBA00022737"/>
    </source>
</evidence>
<feature type="repeat" description="WD" evidence="7">
    <location>
        <begin position="80"/>
        <end position="121"/>
    </location>
</feature>
<feature type="domain" description="Peptidase M20 dimerisation" evidence="9">
    <location>
        <begin position="683"/>
        <end position="822"/>
    </location>
</feature>
<dbReference type="InterPro" id="IPR001680">
    <property type="entry name" value="WD40_rpt"/>
</dbReference>
<keyword evidence="4" id="KW-0479">Metal-binding</keyword>
<dbReference type="PANTHER" id="PTHR43270:SF8">
    <property type="entry name" value="DI- AND TRIPEPTIDASE DUG2-RELATED"/>
    <property type="match status" value="1"/>
</dbReference>
<dbReference type="PRINTS" id="PR00320">
    <property type="entry name" value="GPROTEINBRPT"/>
</dbReference>
<dbReference type="PANTHER" id="PTHR43270">
    <property type="entry name" value="BETA-ALA-HIS DIPEPTIDASE"/>
    <property type="match status" value="1"/>
</dbReference>